<dbReference type="EMBL" id="UHFG01000004">
    <property type="protein sequence ID" value="SUN51829.1"/>
    <property type="molecule type" value="Genomic_DNA"/>
</dbReference>
<organism evidence="1 2">
    <name type="scientific">Streptococcus dysgalactiae subsp. dysgalactiae</name>
    <dbReference type="NCBI Taxonomy" id="99822"/>
    <lineage>
        <taxon>Bacteria</taxon>
        <taxon>Bacillati</taxon>
        <taxon>Bacillota</taxon>
        <taxon>Bacilli</taxon>
        <taxon>Lactobacillales</taxon>
        <taxon>Streptococcaceae</taxon>
        <taxon>Streptococcus</taxon>
    </lineage>
</organism>
<evidence type="ECO:0000313" key="1">
    <source>
        <dbReference type="EMBL" id="SUN51829.1"/>
    </source>
</evidence>
<dbReference type="Pfam" id="PF15513">
    <property type="entry name" value="DUF4651"/>
    <property type="match status" value="1"/>
</dbReference>
<protein>
    <submittedName>
        <fullName evidence="1">Hypothetical membrane associated protein</fullName>
    </submittedName>
</protein>
<gene>
    <name evidence="1" type="ORF">NCTC4670_02214</name>
</gene>
<dbReference type="InterPro" id="IPR028105">
    <property type="entry name" value="DUF4651"/>
</dbReference>
<name>A0A380JY41_STRDY</name>
<sequence>MKSMNKKQTGIISGLLGAGLVLGLGLMINDYYQEKERQHITRDLRAFFSNLGHIDVLYVTPKLPRVAQVSGGVVMADGRHYTYTYDRGQISVEEERI</sequence>
<evidence type="ECO:0000313" key="2">
    <source>
        <dbReference type="Proteomes" id="UP000254797"/>
    </source>
</evidence>
<dbReference type="Gene3D" id="3.10.450.400">
    <property type="entry name" value="Uncharacterised protein PF15513, DUF4651"/>
    <property type="match status" value="1"/>
</dbReference>
<dbReference type="Proteomes" id="UP000254797">
    <property type="component" value="Unassembled WGS sequence"/>
</dbReference>
<proteinExistence type="predicted"/>
<reference evidence="1 2" key="1">
    <citation type="submission" date="2018-06" db="EMBL/GenBank/DDBJ databases">
        <authorList>
            <consortium name="Pathogen Informatics"/>
            <person name="Doyle S."/>
        </authorList>
    </citation>
    <scope>NUCLEOTIDE SEQUENCE [LARGE SCALE GENOMIC DNA]</scope>
    <source>
        <strain evidence="1 2">NCTC4670</strain>
    </source>
</reference>
<dbReference type="AlphaFoldDB" id="A0A380JY41"/>
<accession>A0A380JY41</accession>